<evidence type="ECO:0000256" key="1">
    <source>
        <dbReference type="SAM" id="MobiDB-lite"/>
    </source>
</evidence>
<dbReference type="STRING" id="630515.SAMN04489812_2441"/>
<feature type="region of interest" description="Disordered" evidence="1">
    <location>
        <begin position="415"/>
        <end position="456"/>
    </location>
</feature>
<evidence type="ECO:0000313" key="3">
    <source>
        <dbReference type="EMBL" id="SDS61068.1"/>
    </source>
</evidence>
<dbReference type="Pfam" id="PF04230">
    <property type="entry name" value="PS_pyruv_trans"/>
    <property type="match status" value="1"/>
</dbReference>
<protein>
    <submittedName>
        <fullName evidence="3">Polysaccharide pyruvyl transferase</fullName>
    </submittedName>
</protein>
<name>A0A1H1TLH6_9ACTN</name>
<dbReference type="InterPro" id="IPR007345">
    <property type="entry name" value="Polysacch_pyruvyl_Trfase"/>
</dbReference>
<sequence length="470" mass="52331">MKRILIRSAKDPFLALSPEASLARNVFASNAGNMLFAEAVHKVLSVPDNEVVSSGYVTDRVNLLPETIAKINAEYDAFVIPLANAFRPSFANQLRRLTGLIRQLEMPVVVVGVGAQAATNATVLPQEVREVTADFLSAVLDKSAKVGVRGEITRRCLAKLGFGDEHIEVIGCPSLYASGRGLTVQKSQTGLRPDSPIAANLTLSQTTAAKIINRATEHYPDLIYVPQTIAELRLLLWGEPLDAPQDATMPTSYRHRLYRDGKVRFFLDPVVWHRFLAEREFAFGTRIHGNIAALSVGTPAYLMAFDSRTTELADYHAIPYAQAKRITPQTDPAELYDRADFTAFNSRQPEAFDHYLGFLEKNGLEHIHQPGKDNPDFDSRLDEVNFPAGVRPLQTGDSAQTEQLLGRLRWLQQGEQADRRRKVGGYEPRPFGRLPDPKPTPKASEPPKADKPLATRIRRRLRRAARRLRG</sequence>
<reference evidence="3 4" key="1">
    <citation type="submission" date="2016-10" db="EMBL/GenBank/DDBJ databases">
        <authorList>
            <person name="de Groot N.N."/>
        </authorList>
    </citation>
    <scope>NUCLEOTIDE SEQUENCE [LARGE SCALE GENOMIC DNA]</scope>
    <source>
        <strain evidence="3 4">DSM 21800</strain>
    </source>
</reference>
<dbReference type="GO" id="GO:0016740">
    <property type="term" value="F:transferase activity"/>
    <property type="evidence" value="ECO:0007669"/>
    <property type="project" value="UniProtKB-KW"/>
</dbReference>
<gene>
    <name evidence="3" type="ORF">SAMN04489812_2441</name>
</gene>
<feature type="domain" description="Polysaccharide pyruvyl transferase" evidence="2">
    <location>
        <begin position="76"/>
        <end position="306"/>
    </location>
</feature>
<evidence type="ECO:0000259" key="2">
    <source>
        <dbReference type="Pfam" id="PF04230"/>
    </source>
</evidence>
<evidence type="ECO:0000313" key="4">
    <source>
        <dbReference type="Proteomes" id="UP000199103"/>
    </source>
</evidence>
<dbReference type="RefSeq" id="WP_091525017.1">
    <property type="nucleotide sequence ID" value="NZ_LT629772.1"/>
</dbReference>
<keyword evidence="3" id="KW-0808">Transferase</keyword>
<dbReference type="Proteomes" id="UP000199103">
    <property type="component" value="Chromosome I"/>
</dbReference>
<keyword evidence="4" id="KW-1185">Reference proteome</keyword>
<accession>A0A1H1TLH6</accession>
<dbReference type="OrthoDB" id="9767435at2"/>
<organism evidence="3 4">
    <name type="scientific">Microlunatus soli</name>
    <dbReference type="NCBI Taxonomy" id="630515"/>
    <lineage>
        <taxon>Bacteria</taxon>
        <taxon>Bacillati</taxon>
        <taxon>Actinomycetota</taxon>
        <taxon>Actinomycetes</taxon>
        <taxon>Propionibacteriales</taxon>
        <taxon>Propionibacteriaceae</taxon>
        <taxon>Microlunatus</taxon>
    </lineage>
</organism>
<proteinExistence type="predicted"/>
<dbReference type="AlphaFoldDB" id="A0A1H1TLH6"/>
<dbReference type="EMBL" id="LT629772">
    <property type="protein sequence ID" value="SDS61068.1"/>
    <property type="molecule type" value="Genomic_DNA"/>
</dbReference>